<proteinExistence type="predicted"/>
<reference evidence="3 7" key="3">
    <citation type="submission" date="2020-04" db="EMBL/GenBank/DDBJ databases">
        <title>Complete Genomes and Methylome analysis of CBBP consortium that reverse antibiotic-induced susceptibility to vancomycin-resistant Enterococcus faecium infection.</title>
        <authorList>
            <person name="Fomenkov A."/>
            <person name="Zhang Z."/>
            <person name="Pamer E."/>
            <person name="Roberts R.J."/>
        </authorList>
    </citation>
    <scope>NUCLEOTIDE SEQUENCE [LARGE SCALE GENOMIC DNA]</scope>
    <source>
        <strain evidence="7">CBBP</strain>
        <strain evidence="3">CBBP-1</strain>
    </source>
</reference>
<reference evidence="2 5" key="1">
    <citation type="submission" date="2015-09" db="EMBL/GenBank/DDBJ databases">
        <authorList>
            <consortium name="Pathogen Informatics"/>
        </authorList>
    </citation>
    <scope>NUCLEOTIDE SEQUENCE [LARGE SCALE GENOMIC DNA]</scope>
    <source>
        <strain evidence="2 5">2789STDY5608872</strain>
    </source>
</reference>
<evidence type="ECO:0000313" key="5">
    <source>
        <dbReference type="Proteomes" id="UP000095591"/>
    </source>
</evidence>
<feature type="domain" description="BT4734-like N-terminal" evidence="1">
    <location>
        <begin position="60"/>
        <end position="175"/>
    </location>
</feature>
<dbReference type="InterPro" id="IPR014907">
    <property type="entry name" value="BT4734-like_N"/>
</dbReference>
<dbReference type="RefSeq" id="WP_008772573.1">
    <property type="nucleotide sequence ID" value="NZ_BAABYH010000001.1"/>
</dbReference>
<dbReference type="Proteomes" id="UP000315827">
    <property type="component" value="Unassembled WGS sequence"/>
</dbReference>
<name>A0A173UUJ0_PARDI</name>
<dbReference type="EMBL" id="VOHW01000023">
    <property type="protein sequence ID" value="TWV57996.1"/>
    <property type="molecule type" value="Genomic_DNA"/>
</dbReference>
<dbReference type="Proteomes" id="UP000095591">
    <property type="component" value="Unassembled WGS sequence"/>
</dbReference>
<protein>
    <submittedName>
        <fullName evidence="2">VirE N-terminal domain</fullName>
    </submittedName>
    <submittedName>
        <fullName evidence="3">Virulence protein E</fullName>
    </submittedName>
</protein>
<evidence type="ECO:0000259" key="1">
    <source>
        <dbReference type="Pfam" id="PF08800"/>
    </source>
</evidence>
<gene>
    <name evidence="2" type="ORF">ERS852429_02359</name>
    <name evidence="4" type="ORF">FSA05_21985</name>
    <name evidence="3" type="ORF">HHO38_12185</name>
</gene>
<dbReference type="EMBL" id="CP051672">
    <property type="protein sequence ID" value="QJE29021.1"/>
    <property type="molecule type" value="Genomic_DNA"/>
</dbReference>
<evidence type="ECO:0000313" key="2">
    <source>
        <dbReference type="EMBL" id="CUN18599.1"/>
    </source>
</evidence>
<dbReference type="Pfam" id="PF08800">
    <property type="entry name" value="BT4734-like_N"/>
    <property type="match status" value="1"/>
</dbReference>
<evidence type="ECO:0000313" key="6">
    <source>
        <dbReference type="Proteomes" id="UP000315827"/>
    </source>
</evidence>
<accession>A0A173UUJ0</accession>
<dbReference type="EMBL" id="CYXP01000005">
    <property type="protein sequence ID" value="CUN18599.1"/>
    <property type="molecule type" value="Genomic_DNA"/>
</dbReference>
<evidence type="ECO:0000313" key="4">
    <source>
        <dbReference type="EMBL" id="TWV57996.1"/>
    </source>
</evidence>
<sequence>MDQQMSYFLPPITNTLPTGNCTLREVYRWITEDKSLETVTNELRTFIREGRVAEYRQLKQRQLPFVTPHGVFSRRKSDALISASGLVVVDIDHLASLEEAEQLRDHLFEDPYLGTRLAFVSPGGLGVKLFIPGDETVRWAMSYIQLLYADTFKGEVDTCGKDIARCCFLSHDSNAKIFIP</sequence>
<evidence type="ECO:0000313" key="3">
    <source>
        <dbReference type="EMBL" id="QJE29021.1"/>
    </source>
</evidence>
<evidence type="ECO:0000313" key="7">
    <source>
        <dbReference type="Proteomes" id="UP000501982"/>
    </source>
</evidence>
<dbReference type="Proteomes" id="UP000501982">
    <property type="component" value="Chromosome"/>
</dbReference>
<reference evidence="4 6" key="2">
    <citation type="submission" date="2019-07" db="EMBL/GenBank/DDBJ databases">
        <title>Genome sequencing of Parabacteroides distasonis iSURF_7.</title>
        <authorList>
            <person name="Degefu H.N."/>
            <person name="Ruoff K.L."/>
            <person name="Price C.E."/>
            <person name="Valls R.A."/>
            <person name="O'Toole G.A."/>
        </authorList>
    </citation>
    <scope>NUCLEOTIDE SEQUENCE [LARGE SCALE GENOMIC DNA]</scope>
    <source>
        <strain evidence="4 6">CFPLTA003_1B</strain>
    </source>
</reference>
<dbReference type="AlphaFoldDB" id="A0A173UUJ0"/>
<organism evidence="2 5">
    <name type="scientific">Parabacteroides distasonis</name>
    <dbReference type="NCBI Taxonomy" id="823"/>
    <lineage>
        <taxon>Bacteria</taxon>
        <taxon>Pseudomonadati</taxon>
        <taxon>Bacteroidota</taxon>
        <taxon>Bacteroidia</taxon>
        <taxon>Bacteroidales</taxon>
        <taxon>Tannerellaceae</taxon>
        <taxon>Parabacteroides</taxon>
    </lineage>
</organism>